<proteinExistence type="predicted"/>
<feature type="chain" id="PRO_5024387072" description="Ecp2 effector protein domain-containing protein" evidence="1">
    <location>
        <begin position="20"/>
        <end position="212"/>
    </location>
</feature>
<keyword evidence="3" id="KW-1185">Reference proteome</keyword>
<evidence type="ECO:0008006" key="4">
    <source>
        <dbReference type="Google" id="ProtNLM"/>
    </source>
</evidence>
<evidence type="ECO:0000313" key="3">
    <source>
        <dbReference type="Proteomes" id="UP000322873"/>
    </source>
</evidence>
<feature type="signal peptide" evidence="1">
    <location>
        <begin position="1"/>
        <end position="19"/>
    </location>
</feature>
<sequence length="212" mass="23331">MKVLFAFAALYPVFLLSSAKTVLDVEPIYIGDVFYPPSMYFLAWTPPIPSSSKELAGSSQSATPEWCRNAVDVSNGANFSIAHPQFTRGNLTNLRFHNYFSEGAYIERNGKRWGECYITPESGDIGGCGNGDRWFGWGKRTWSCWPVIEDILPHHNIAYEPENVDIGSILSFSVGSGYTGAMERVARAQETGKPMGSGVKEAFTAVMTGSNY</sequence>
<evidence type="ECO:0000313" key="2">
    <source>
        <dbReference type="EMBL" id="KAA8572357.1"/>
    </source>
</evidence>
<dbReference type="VEuPathDB" id="FungiDB:MFRU_003g04130"/>
<organism evidence="2 3">
    <name type="scientific">Monilinia fructicola</name>
    <name type="common">Brown rot fungus</name>
    <name type="synonym">Ciboria fructicola</name>
    <dbReference type="NCBI Taxonomy" id="38448"/>
    <lineage>
        <taxon>Eukaryota</taxon>
        <taxon>Fungi</taxon>
        <taxon>Dikarya</taxon>
        <taxon>Ascomycota</taxon>
        <taxon>Pezizomycotina</taxon>
        <taxon>Leotiomycetes</taxon>
        <taxon>Helotiales</taxon>
        <taxon>Sclerotiniaceae</taxon>
        <taxon>Monilinia</taxon>
    </lineage>
</organism>
<dbReference type="OrthoDB" id="3429372at2759"/>
<keyword evidence="1" id="KW-0732">Signal</keyword>
<evidence type="ECO:0000256" key="1">
    <source>
        <dbReference type="SAM" id="SignalP"/>
    </source>
</evidence>
<dbReference type="AlphaFoldDB" id="A0A5M9JUJ5"/>
<gene>
    <name evidence="2" type="ORF">EYC84_002980</name>
</gene>
<protein>
    <recommendedName>
        <fullName evidence="4">Ecp2 effector protein domain-containing protein</fullName>
    </recommendedName>
</protein>
<comment type="caution">
    <text evidence="2">The sequence shown here is derived from an EMBL/GenBank/DDBJ whole genome shotgun (WGS) entry which is preliminary data.</text>
</comment>
<accession>A0A5M9JUJ5</accession>
<dbReference type="EMBL" id="VICG01000004">
    <property type="protein sequence ID" value="KAA8572357.1"/>
    <property type="molecule type" value="Genomic_DNA"/>
</dbReference>
<dbReference type="Proteomes" id="UP000322873">
    <property type="component" value="Unassembled WGS sequence"/>
</dbReference>
<name>A0A5M9JUJ5_MONFR</name>
<reference evidence="2 3" key="1">
    <citation type="submission" date="2019-06" db="EMBL/GenBank/DDBJ databases">
        <title>Genome Sequence of the Brown Rot Fungal Pathogen Monilinia fructicola.</title>
        <authorList>
            <person name="De Miccolis Angelini R.M."/>
            <person name="Landi L."/>
            <person name="Abate D."/>
            <person name="Pollastro S."/>
            <person name="Romanazzi G."/>
            <person name="Faretra F."/>
        </authorList>
    </citation>
    <scope>NUCLEOTIDE SEQUENCE [LARGE SCALE GENOMIC DNA]</scope>
    <source>
        <strain evidence="2 3">Mfrc123</strain>
    </source>
</reference>